<dbReference type="GO" id="GO:0003676">
    <property type="term" value="F:nucleic acid binding"/>
    <property type="evidence" value="ECO:0007669"/>
    <property type="project" value="InterPro"/>
</dbReference>
<keyword evidence="2" id="KW-0378">Hydrolase</keyword>
<sequence length="209" mass="23674">MRGVSQSIYPKKGGKMAAPTITMEQLLGGTEKYKANIRPWAQTLNRVDWFLLILGELYPLKYTFALAANCPPATYTTNQMKAVLKKLPVEFISIKEQKEAKNSFYDQVQLSLSDTAERQERLNSAEKKPTMRLTYQAEFIRNPDVVAEILERAKGKCECCGERAPFIRSKDGTPYLEVHHKVFLSKGGEDSVENAEALCPNCHRKKHFG</sequence>
<evidence type="ECO:0000313" key="2">
    <source>
        <dbReference type="EMBL" id="TMP86765.1"/>
    </source>
</evidence>
<dbReference type="GO" id="GO:0004519">
    <property type="term" value="F:endonuclease activity"/>
    <property type="evidence" value="ECO:0007669"/>
    <property type="project" value="UniProtKB-KW"/>
</dbReference>
<accession>A0A5S3Z4K7</accession>
<protein>
    <submittedName>
        <fullName evidence="2">Endonuclease</fullName>
    </submittedName>
</protein>
<organism evidence="2 3">
    <name type="scientific">Pseudoalteromonas ruthenica</name>
    <dbReference type="NCBI Taxonomy" id="151081"/>
    <lineage>
        <taxon>Bacteria</taxon>
        <taxon>Pseudomonadati</taxon>
        <taxon>Pseudomonadota</taxon>
        <taxon>Gammaproteobacteria</taxon>
        <taxon>Alteromonadales</taxon>
        <taxon>Pseudoalteromonadaceae</taxon>
        <taxon>Pseudoalteromonas</taxon>
    </lineage>
</organism>
<evidence type="ECO:0000259" key="1">
    <source>
        <dbReference type="SMART" id="SM00507"/>
    </source>
</evidence>
<keyword evidence="2" id="KW-0255">Endonuclease</keyword>
<dbReference type="GO" id="GO:0008270">
    <property type="term" value="F:zinc ion binding"/>
    <property type="evidence" value="ECO:0007669"/>
    <property type="project" value="InterPro"/>
</dbReference>
<dbReference type="AlphaFoldDB" id="A0A5S3Z4K7"/>
<dbReference type="InterPro" id="IPR002711">
    <property type="entry name" value="HNH"/>
</dbReference>
<dbReference type="CDD" id="cd00085">
    <property type="entry name" value="HNHc"/>
    <property type="match status" value="1"/>
</dbReference>
<gene>
    <name evidence="2" type="ORF">CWC05_12175</name>
</gene>
<reference evidence="3" key="2">
    <citation type="submission" date="2019-06" db="EMBL/GenBank/DDBJ databases">
        <title>Co-occurence of chitin degradation, pigmentation and bioactivity in marine Pseudoalteromonas.</title>
        <authorList>
            <person name="Sonnenschein E.C."/>
            <person name="Bech P.K."/>
        </authorList>
    </citation>
    <scope>NUCLEOTIDE SEQUENCE [LARGE SCALE GENOMIC DNA]</scope>
    <source>
        <strain evidence="3">S2897</strain>
    </source>
</reference>
<dbReference type="SMART" id="SM00507">
    <property type="entry name" value="HNHc"/>
    <property type="match status" value="1"/>
</dbReference>
<dbReference type="InterPro" id="IPR003615">
    <property type="entry name" value="HNH_nuc"/>
</dbReference>
<evidence type="ECO:0000313" key="3">
    <source>
        <dbReference type="Proteomes" id="UP000305874"/>
    </source>
</evidence>
<dbReference type="Proteomes" id="UP000305874">
    <property type="component" value="Unassembled WGS sequence"/>
</dbReference>
<reference evidence="2 3" key="1">
    <citation type="submission" date="2017-12" db="EMBL/GenBank/DDBJ databases">
        <authorList>
            <person name="Paulsen S."/>
            <person name="Gram L.K."/>
        </authorList>
    </citation>
    <scope>NUCLEOTIDE SEQUENCE [LARGE SCALE GENOMIC DNA]</scope>
    <source>
        <strain evidence="2 3">S2897</strain>
    </source>
</reference>
<proteinExistence type="predicted"/>
<comment type="caution">
    <text evidence="2">The sequence shown here is derived from an EMBL/GenBank/DDBJ whole genome shotgun (WGS) entry which is preliminary data.</text>
</comment>
<dbReference type="EMBL" id="PNCG01000011">
    <property type="protein sequence ID" value="TMP86765.1"/>
    <property type="molecule type" value="Genomic_DNA"/>
</dbReference>
<name>A0A5S3Z4K7_9GAMM</name>
<dbReference type="Pfam" id="PF01844">
    <property type="entry name" value="HNH"/>
    <property type="match status" value="1"/>
</dbReference>
<feature type="domain" description="HNH nuclease" evidence="1">
    <location>
        <begin position="144"/>
        <end position="204"/>
    </location>
</feature>
<keyword evidence="2" id="KW-0540">Nuclease</keyword>
<dbReference type="Gene3D" id="1.10.30.50">
    <property type="match status" value="1"/>
</dbReference>